<organism evidence="3 4">
    <name type="scientific">Necator americanus</name>
    <name type="common">Human hookworm</name>
    <dbReference type="NCBI Taxonomy" id="51031"/>
    <lineage>
        <taxon>Eukaryota</taxon>
        <taxon>Metazoa</taxon>
        <taxon>Ecdysozoa</taxon>
        <taxon>Nematoda</taxon>
        <taxon>Chromadorea</taxon>
        <taxon>Rhabditida</taxon>
        <taxon>Rhabditina</taxon>
        <taxon>Rhabditomorpha</taxon>
        <taxon>Strongyloidea</taxon>
        <taxon>Ancylostomatidae</taxon>
        <taxon>Bunostominae</taxon>
        <taxon>Necator</taxon>
    </lineage>
</organism>
<proteinExistence type="predicted"/>
<keyword evidence="4" id="KW-1185">Reference proteome</keyword>
<reference evidence="3 4" key="1">
    <citation type="submission" date="2023-08" db="EMBL/GenBank/DDBJ databases">
        <title>A Necator americanus chromosomal reference genome.</title>
        <authorList>
            <person name="Ilik V."/>
            <person name="Petrzelkova K.J."/>
            <person name="Pardy F."/>
            <person name="Fuh T."/>
            <person name="Niatou-Singa F.S."/>
            <person name="Gouil Q."/>
            <person name="Baker L."/>
            <person name="Ritchie M.E."/>
            <person name="Jex A.R."/>
            <person name="Gazzola D."/>
            <person name="Li H."/>
            <person name="Toshio Fujiwara R."/>
            <person name="Zhan B."/>
            <person name="Aroian R.V."/>
            <person name="Pafco B."/>
            <person name="Schwarz E.M."/>
        </authorList>
    </citation>
    <scope>NUCLEOTIDE SEQUENCE [LARGE SCALE GENOMIC DNA]</scope>
    <source>
        <strain evidence="3 4">Aroian</strain>
        <tissue evidence="3">Whole animal</tissue>
    </source>
</reference>
<comment type="caution">
    <text evidence="3">The sequence shown here is derived from an EMBL/GenBank/DDBJ whole genome shotgun (WGS) entry which is preliminary data.</text>
</comment>
<accession>A0ABR1D8R3</accession>
<sequence>MRSVSLVVLLVLLFAFTDALKTKKQKKEDVYVQLQPDEPIVEPRYVKVPKPLTEYDKCKLECKKQRDAVNRKEHITALREQLAALEAEEAAAANAGVDGATASGENTCPKMSECHEAENGV</sequence>
<dbReference type="Proteomes" id="UP001303046">
    <property type="component" value="Unassembled WGS sequence"/>
</dbReference>
<protein>
    <submittedName>
        <fullName evidence="3">Uncharacterized protein</fullName>
    </submittedName>
</protein>
<evidence type="ECO:0000313" key="3">
    <source>
        <dbReference type="EMBL" id="KAK6746682.1"/>
    </source>
</evidence>
<gene>
    <name evidence="3" type="primary">Necator_chrIV.g13428</name>
    <name evidence="3" type="ORF">RB195_000137</name>
</gene>
<feature type="coiled-coil region" evidence="1">
    <location>
        <begin position="68"/>
        <end position="95"/>
    </location>
</feature>
<evidence type="ECO:0000256" key="1">
    <source>
        <dbReference type="SAM" id="Coils"/>
    </source>
</evidence>
<dbReference type="EMBL" id="JAVFWL010000004">
    <property type="protein sequence ID" value="KAK6746682.1"/>
    <property type="molecule type" value="Genomic_DNA"/>
</dbReference>
<evidence type="ECO:0000256" key="2">
    <source>
        <dbReference type="SAM" id="SignalP"/>
    </source>
</evidence>
<keyword evidence="2" id="KW-0732">Signal</keyword>
<name>A0ABR1D8R3_NECAM</name>
<evidence type="ECO:0000313" key="4">
    <source>
        <dbReference type="Proteomes" id="UP001303046"/>
    </source>
</evidence>
<keyword evidence="1" id="KW-0175">Coiled coil</keyword>
<feature type="chain" id="PRO_5045476382" evidence="2">
    <location>
        <begin position="20"/>
        <end position="121"/>
    </location>
</feature>
<feature type="signal peptide" evidence="2">
    <location>
        <begin position="1"/>
        <end position="19"/>
    </location>
</feature>